<dbReference type="CTD" id="9816772"/>
<comment type="caution">
    <text evidence="1">The sequence shown here is derived from an EMBL/GenBank/DDBJ whole genome shotgun (WGS) entry which is preliminary data.</text>
</comment>
<dbReference type="KEGG" id="crq:GCK72_012151"/>
<proteinExistence type="predicted"/>
<sequence length="71" mass="8641">MSLLVEFDEFKGLSHDQFMEELDKILLISINKLRDNMDLRRRVMLFPTFEKVIQYRKVELLTQEEQADETY</sequence>
<dbReference type="OMA" id="MHDEDET"/>
<keyword evidence="2" id="KW-1185">Reference proteome</keyword>
<reference evidence="1" key="1">
    <citation type="submission" date="2017-08" db="EMBL/GenBank/DDBJ databases">
        <authorList>
            <person name="de Groot N.N."/>
        </authorList>
    </citation>
    <scope>NUCLEOTIDE SEQUENCE [LARGE SCALE GENOMIC DNA]</scope>
    <source>
        <strain evidence="1">PX439</strain>
    </source>
</reference>
<gene>
    <name evidence="1" type="ORF">FL82_20081</name>
</gene>
<feature type="non-terminal residue" evidence="1">
    <location>
        <position position="1"/>
    </location>
</feature>
<name>A0A260YQT7_CAERE</name>
<organism evidence="1 2">
    <name type="scientific">Caenorhabditis remanei</name>
    <name type="common">Caenorhabditis vulgaris</name>
    <dbReference type="NCBI Taxonomy" id="31234"/>
    <lineage>
        <taxon>Eukaryota</taxon>
        <taxon>Metazoa</taxon>
        <taxon>Ecdysozoa</taxon>
        <taxon>Nematoda</taxon>
        <taxon>Chromadorea</taxon>
        <taxon>Rhabditida</taxon>
        <taxon>Rhabditina</taxon>
        <taxon>Rhabditomorpha</taxon>
        <taxon>Rhabditoidea</taxon>
        <taxon>Rhabditidae</taxon>
        <taxon>Peloderinae</taxon>
        <taxon>Caenorhabditis</taxon>
    </lineage>
</organism>
<evidence type="ECO:0000313" key="2">
    <source>
        <dbReference type="Proteomes" id="UP000216624"/>
    </source>
</evidence>
<dbReference type="eggNOG" id="ENOG502TIT0">
    <property type="taxonomic scope" value="Eukaryota"/>
</dbReference>
<dbReference type="EMBL" id="NMWX01000848">
    <property type="protein sequence ID" value="OZF75768.1"/>
    <property type="molecule type" value="Genomic_DNA"/>
</dbReference>
<protein>
    <submittedName>
        <fullName evidence="1">Uncharacterized protein</fullName>
    </submittedName>
</protein>
<dbReference type="Proteomes" id="UP000216624">
    <property type="component" value="Unassembled WGS sequence"/>
</dbReference>
<dbReference type="HOGENOM" id="CLU_201372_0_0_1"/>
<evidence type="ECO:0000313" key="1">
    <source>
        <dbReference type="EMBL" id="OZF75768.1"/>
    </source>
</evidence>
<accession>A0A260YQT7</accession>
<dbReference type="OrthoDB" id="5822976at2759"/>